<evidence type="ECO:0000313" key="3">
    <source>
        <dbReference type="WBParaSite" id="Pan_g14237.t1"/>
    </source>
</evidence>
<reference evidence="3" key="2">
    <citation type="submission" date="2020-10" db="UniProtKB">
        <authorList>
            <consortium name="WormBaseParasite"/>
        </authorList>
    </citation>
    <scope>IDENTIFICATION</scope>
</reference>
<organism evidence="2 3">
    <name type="scientific">Panagrellus redivivus</name>
    <name type="common">Microworm</name>
    <dbReference type="NCBI Taxonomy" id="6233"/>
    <lineage>
        <taxon>Eukaryota</taxon>
        <taxon>Metazoa</taxon>
        <taxon>Ecdysozoa</taxon>
        <taxon>Nematoda</taxon>
        <taxon>Chromadorea</taxon>
        <taxon>Rhabditida</taxon>
        <taxon>Tylenchina</taxon>
        <taxon>Panagrolaimomorpha</taxon>
        <taxon>Panagrolaimoidea</taxon>
        <taxon>Panagrolaimidae</taxon>
        <taxon>Panagrellus</taxon>
    </lineage>
</organism>
<dbReference type="AlphaFoldDB" id="A0A7E4ZS44"/>
<keyword evidence="2" id="KW-1185">Reference proteome</keyword>
<evidence type="ECO:0000256" key="1">
    <source>
        <dbReference type="SAM" id="MobiDB-lite"/>
    </source>
</evidence>
<name>A0A7E4ZS44_PANRE</name>
<reference evidence="2" key="1">
    <citation type="journal article" date="2013" name="Genetics">
        <title>The draft genome and transcriptome of Panagrellus redivivus are shaped by the harsh demands of a free-living lifestyle.</title>
        <authorList>
            <person name="Srinivasan J."/>
            <person name="Dillman A.R."/>
            <person name="Macchietto M.G."/>
            <person name="Heikkinen L."/>
            <person name="Lakso M."/>
            <person name="Fracchia K.M."/>
            <person name="Antoshechkin I."/>
            <person name="Mortazavi A."/>
            <person name="Wong G."/>
            <person name="Sternberg P.W."/>
        </authorList>
    </citation>
    <scope>NUCLEOTIDE SEQUENCE [LARGE SCALE GENOMIC DNA]</scope>
    <source>
        <strain evidence="2">MT8872</strain>
    </source>
</reference>
<accession>A0A7E4ZS44</accession>
<feature type="region of interest" description="Disordered" evidence="1">
    <location>
        <begin position="39"/>
        <end position="70"/>
    </location>
</feature>
<protein>
    <submittedName>
        <fullName evidence="3">Ovule protein</fullName>
    </submittedName>
</protein>
<proteinExistence type="predicted"/>
<sequence length="70" mass="8090">MVTSKENTKNSFAKKCKIETLRNLEGRNATSEEQKVQIKHKKTDLPSNKWHHSQMQDLAANPMEIEEIPV</sequence>
<dbReference type="WBParaSite" id="Pan_g14237.t1">
    <property type="protein sequence ID" value="Pan_g14237.t1"/>
    <property type="gene ID" value="Pan_g14237"/>
</dbReference>
<evidence type="ECO:0000313" key="2">
    <source>
        <dbReference type="Proteomes" id="UP000492821"/>
    </source>
</evidence>
<dbReference type="Proteomes" id="UP000492821">
    <property type="component" value="Unassembled WGS sequence"/>
</dbReference>